<dbReference type="EMBL" id="JBCGBO010000002">
    <property type="protein sequence ID" value="KAK9220889.1"/>
    <property type="molecule type" value="Genomic_DNA"/>
</dbReference>
<feature type="transmembrane region" description="Helical" evidence="20">
    <location>
        <begin position="217"/>
        <end position="241"/>
    </location>
</feature>
<keyword evidence="16" id="KW-0675">Receptor</keyword>
<dbReference type="InterPro" id="IPR011009">
    <property type="entry name" value="Kinase-like_dom_sf"/>
</dbReference>
<protein>
    <recommendedName>
        <fullName evidence="3">non-specific serine/threonine protein kinase</fullName>
        <ecNumber evidence="3">2.7.11.1</ecNumber>
    </recommendedName>
</protein>
<keyword evidence="14 20" id="KW-1133">Transmembrane helix</keyword>
<evidence type="ECO:0000256" key="4">
    <source>
        <dbReference type="ARBA" id="ARBA00022527"/>
    </source>
</evidence>
<dbReference type="PANTHER" id="PTHR48005:SF95">
    <property type="entry name" value="PROTEIN KINASE DOMAIN-CONTAINING PROTEIN"/>
    <property type="match status" value="1"/>
</dbReference>
<evidence type="ECO:0000256" key="6">
    <source>
        <dbReference type="ARBA" id="ARBA00022614"/>
    </source>
</evidence>
<dbReference type="GO" id="GO:0016020">
    <property type="term" value="C:membrane"/>
    <property type="evidence" value="ECO:0007669"/>
    <property type="project" value="UniProtKB-SubCell"/>
</dbReference>
<dbReference type="FunFam" id="3.80.10.10:FF:000041">
    <property type="entry name" value="LRR receptor-like serine/threonine-protein kinase ERECTA"/>
    <property type="match status" value="1"/>
</dbReference>
<evidence type="ECO:0000256" key="16">
    <source>
        <dbReference type="ARBA" id="ARBA00023170"/>
    </source>
</evidence>
<dbReference type="InterPro" id="IPR051420">
    <property type="entry name" value="Ser_Thr_Kinases_DiverseReg"/>
</dbReference>
<dbReference type="SUPFAM" id="SSF56112">
    <property type="entry name" value="Protein kinase-like (PK-like)"/>
    <property type="match status" value="1"/>
</dbReference>
<dbReference type="EC" id="2.7.11.1" evidence="3"/>
<comment type="caution">
    <text evidence="22">The sequence shown here is derived from an EMBL/GenBank/DDBJ whole genome shotgun (WGS) entry which is preliminary data.</text>
</comment>
<keyword evidence="5" id="KW-0597">Phosphoprotein</keyword>
<comment type="similarity">
    <text evidence="2">Belongs to the RLP family.</text>
</comment>
<dbReference type="Gene3D" id="1.10.510.10">
    <property type="entry name" value="Transferase(Phosphotransferase) domain 1"/>
    <property type="match status" value="1"/>
</dbReference>
<keyword evidence="17" id="KW-0325">Glycoprotein</keyword>
<evidence type="ECO:0000256" key="12">
    <source>
        <dbReference type="ARBA" id="ARBA00022777"/>
    </source>
</evidence>
<reference evidence="22 23" key="1">
    <citation type="submission" date="2024-05" db="EMBL/GenBank/DDBJ databases">
        <title>Haplotype-resolved chromosome-level genome assembly of Huyou (Citrus changshanensis).</title>
        <authorList>
            <person name="Miao C."/>
            <person name="Chen W."/>
            <person name="Wu Y."/>
            <person name="Wang L."/>
            <person name="Zhao S."/>
            <person name="Grierson D."/>
            <person name="Xu C."/>
            <person name="Chen K."/>
        </authorList>
    </citation>
    <scope>NUCLEOTIDE SEQUENCE [LARGE SCALE GENOMIC DNA]</scope>
    <source>
        <strain evidence="22">01-14</strain>
        <tissue evidence="22">Leaf</tissue>
    </source>
</reference>
<evidence type="ECO:0000256" key="7">
    <source>
        <dbReference type="ARBA" id="ARBA00022679"/>
    </source>
</evidence>
<evidence type="ECO:0000256" key="18">
    <source>
        <dbReference type="ARBA" id="ARBA00047899"/>
    </source>
</evidence>
<dbReference type="InterPro" id="IPR032675">
    <property type="entry name" value="LRR_dom_sf"/>
</dbReference>
<dbReference type="FunFam" id="1.10.510.10:FF:000445">
    <property type="entry name" value="MDIS1-interacting receptor like kinase 2"/>
    <property type="match status" value="1"/>
</dbReference>
<dbReference type="Pfam" id="PF00069">
    <property type="entry name" value="Pkinase"/>
    <property type="match status" value="1"/>
</dbReference>
<dbReference type="FunFam" id="3.30.200.20:FF:000309">
    <property type="entry name" value="Leucine-rich repeat receptor protein kinase MSP1"/>
    <property type="match status" value="1"/>
</dbReference>
<evidence type="ECO:0000256" key="15">
    <source>
        <dbReference type="ARBA" id="ARBA00023136"/>
    </source>
</evidence>
<evidence type="ECO:0000256" key="3">
    <source>
        <dbReference type="ARBA" id="ARBA00012513"/>
    </source>
</evidence>
<keyword evidence="11" id="KW-0547">Nucleotide-binding</keyword>
<evidence type="ECO:0000256" key="20">
    <source>
        <dbReference type="SAM" id="Phobius"/>
    </source>
</evidence>
<comment type="catalytic activity">
    <reaction evidence="18">
        <text>L-threonyl-[protein] + ATP = O-phospho-L-threonyl-[protein] + ADP + H(+)</text>
        <dbReference type="Rhea" id="RHEA:46608"/>
        <dbReference type="Rhea" id="RHEA-COMP:11060"/>
        <dbReference type="Rhea" id="RHEA-COMP:11605"/>
        <dbReference type="ChEBI" id="CHEBI:15378"/>
        <dbReference type="ChEBI" id="CHEBI:30013"/>
        <dbReference type="ChEBI" id="CHEBI:30616"/>
        <dbReference type="ChEBI" id="CHEBI:61977"/>
        <dbReference type="ChEBI" id="CHEBI:456216"/>
        <dbReference type="EC" id="2.7.11.1"/>
    </reaction>
</comment>
<dbReference type="PROSITE" id="PS00109">
    <property type="entry name" value="PROTEIN_KINASE_TYR"/>
    <property type="match status" value="1"/>
</dbReference>
<name>A0AAP0QZQ1_9ROSI</name>
<keyword evidence="10" id="KW-0677">Repeat</keyword>
<dbReference type="Pfam" id="PF13855">
    <property type="entry name" value="LRR_8"/>
    <property type="match status" value="2"/>
</dbReference>
<gene>
    <name evidence="22" type="ORF">WN944_009313</name>
</gene>
<keyword evidence="15 20" id="KW-0472">Membrane</keyword>
<feature type="domain" description="Protein kinase" evidence="21">
    <location>
        <begin position="283"/>
        <end position="552"/>
    </location>
</feature>
<dbReference type="PROSITE" id="PS51450">
    <property type="entry name" value="LRR"/>
    <property type="match status" value="1"/>
</dbReference>
<evidence type="ECO:0000256" key="9">
    <source>
        <dbReference type="ARBA" id="ARBA00022729"/>
    </source>
</evidence>
<dbReference type="PRINTS" id="PR00019">
    <property type="entry name" value="LEURICHRPT"/>
</dbReference>
<dbReference type="Proteomes" id="UP001428341">
    <property type="component" value="Unassembled WGS sequence"/>
</dbReference>
<comment type="subcellular location">
    <subcellularLocation>
        <location evidence="1">Membrane</location>
        <topology evidence="1">Single-pass type I membrane protein</topology>
    </subcellularLocation>
</comment>
<evidence type="ECO:0000256" key="2">
    <source>
        <dbReference type="ARBA" id="ARBA00009592"/>
    </source>
</evidence>
<keyword evidence="13" id="KW-0067">ATP-binding</keyword>
<evidence type="ECO:0000256" key="17">
    <source>
        <dbReference type="ARBA" id="ARBA00023180"/>
    </source>
</evidence>
<evidence type="ECO:0000313" key="23">
    <source>
        <dbReference type="Proteomes" id="UP001428341"/>
    </source>
</evidence>
<evidence type="ECO:0000256" key="19">
    <source>
        <dbReference type="ARBA" id="ARBA00048679"/>
    </source>
</evidence>
<keyword evidence="7" id="KW-0808">Transferase</keyword>
<dbReference type="SUPFAM" id="SSF52058">
    <property type="entry name" value="L domain-like"/>
    <property type="match status" value="1"/>
</dbReference>
<dbReference type="AlphaFoldDB" id="A0AAP0QZQ1"/>
<dbReference type="GO" id="GO:0004674">
    <property type="term" value="F:protein serine/threonine kinase activity"/>
    <property type="evidence" value="ECO:0007669"/>
    <property type="project" value="UniProtKB-KW"/>
</dbReference>
<accession>A0AAP0QZQ1</accession>
<evidence type="ECO:0000256" key="1">
    <source>
        <dbReference type="ARBA" id="ARBA00004479"/>
    </source>
</evidence>
<proteinExistence type="inferred from homology"/>
<dbReference type="PANTHER" id="PTHR48005">
    <property type="entry name" value="LEUCINE RICH REPEAT KINASE 2"/>
    <property type="match status" value="1"/>
</dbReference>
<evidence type="ECO:0000256" key="5">
    <source>
        <dbReference type="ARBA" id="ARBA00022553"/>
    </source>
</evidence>
<evidence type="ECO:0000313" key="22">
    <source>
        <dbReference type="EMBL" id="KAK9220889.1"/>
    </source>
</evidence>
<comment type="catalytic activity">
    <reaction evidence="19">
        <text>L-seryl-[protein] + ATP = O-phospho-L-seryl-[protein] + ADP + H(+)</text>
        <dbReference type="Rhea" id="RHEA:17989"/>
        <dbReference type="Rhea" id="RHEA-COMP:9863"/>
        <dbReference type="Rhea" id="RHEA-COMP:11604"/>
        <dbReference type="ChEBI" id="CHEBI:15378"/>
        <dbReference type="ChEBI" id="CHEBI:29999"/>
        <dbReference type="ChEBI" id="CHEBI:30616"/>
        <dbReference type="ChEBI" id="CHEBI:83421"/>
        <dbReference type="ChEBI" id="CHEBI:456216"/>
        <dbReference type="EC" id="2.7.11.1"/>
    </reaction>
</comment>
<evidence type="ECO:0000256" key="14">
    <source>
        <dbReference type="ARBA" id="ARBA00022989"/>
    </source>
</evidence>
<keyword evidence="12" id="KW-0418">Kinase</keyword>
<keyword evidence="23" id="KW-1185">Reference proteome</keyword>
<dbReference type="SMART" id="SM00369">
    <property type="entry name" value="LRR_TYP"/>
    <property type="match status" value="3"/>
</dbReference>
<keyword evidence="9" id="KW-0732">Signal</keyword>
<dbReference type="InterPro" id="IPR000719">
    <property type="entry name" value="Prot_kinase_dom"/>
</dbReference>
<dbReference type="GO" id="GO:0005524">
    <property type="term" value="F:ATP binding"/>
    <property type="evidence" value="ECO:0007669"/>
    <property type="project" value="UniProtKB-KW"/>
</dbReference>
<evidence type="ECO:0000256" key="8">
    <source>
        <dbReference type="ARBA" id="ARBA00022692"/>
    </source>
</evidence>
<evidence type="ECO:0000256" key="13">
    <source>
        <dbReference type="ARBA" id="ARBA00022840"/>
    </source>
</evidence>
<dbReference type="InterPro" id="IPR008266">
    <property type="entry name" value="Tyr_kinase_AS"/>
</dbReference>
<evidence type="ECO:0000259" key="21">
    <source>
        <dbReference type="PROSITE" id="PS50011"/>
    </source>
</evidence>
<sequence length="552" mass="62309">MNNIYGSIPPEIGDSSKLQVLDLSSNHIFGKIPVQLVKLFSLNKLILSLNQLFGGVPLEFGTLTELQYLDLSANKLSSSIPMSIGNLLKLHYLNLSNNQFSHKIPTEFEKLIHLSELDLSHNILQEEILPQICKMESLEKLNLSHNNLSDFIPRCFEEMRSLSWIDISYNELQGPIPNSTAFKNGLMEGNKGLCGNFKALPSCDAFTSHKQTFRKKWVVIALPILGMVVLLIGLIGFFFLFRRRKRDPQEKRSSSANPFGFFSVLNFNGKFLYEEITKATGNFGEKYCIGKGGQRSVYKAELPSGNIFAVKKFKAELFSDETANPSEFLNEVLALTEIRHRNIIKFHGFCSNAQHSFIVCEYLARGSLTTILRDDAAAKEFSWNQRMNVIKGVANALSYLHHDCVPPIVHRDISSKNVLLDSEYEARVSDFGFAKFLEPHSSNWTEFAGTVGYAAPELAYTMRATEKYDVYSFGVLALEVIKGYHPRDFSTNFSSISNMIIEVNQILDHRLPTPSRDVTDKLRSIMEVAILCLVENPEARPTMEEVCNLLCK</sequence>
<dbReference type="Gene3D" id="3.30.200.20">
    <property type="entry name" value="Phosphorylase Kinase, domain 1"/>
    <property type="match status" value="1"/>
</dbReference>
<organism evidence="22 23">
    <name type="scientific">Citrus x changshan-huyou</name>
    <dbReference type="NCBI Taxonomy" id="2935761"/>
    <lineage>
        <taxon>Eukaryota</taxon>
        <taxon>Viridiplantae</taxon>
        <taxon>Streptophyta</taxon>
        <taxon>Embryophyta</taxon>
        <taxon>Tracheophyta</taxon>
        <taxon>Spermatophyta</taxon>
        <taxon>Magnoliopsida</taxon>
        <taxon>eudicotyledons</taxon>
        <taxon>Gunneridae</taxon>
        <taxon>Pentapetalae</taxon>
        <taxon>rosids</taxon>
        <taxon>malvids</taxon>
        <taxon>Sapindales</taxon>
        <taxon>Rutaceae</taxon>
        <taxon>Aurantioideae</taxon>
        <taxon>Citrus</taxon>
    </lineage>
</organism>
<dbReference type="InterPro" id="IPR003591">
    <property type="entry name" value="Leu-rich_rpt_typical-subtyp"/>
</dbReference>
<dbReference type="PROSITE" id="PS50011">
    <property type="entry name" value="PROTEIN_KINASE_DOM"/>
    <property type="match status" value="1"/>
</dbReference>
<keyword evidence="6" id="KW-0433">Leucine-rich repeat</keyword>
<dbReference type="InterPro" id="IPR001611">
    <property type="entry name" value="Leu-rich_rpt"/>
</dbReference>
<dbReference type="Pfam" id="PF00560">
    <property type="entry name" value="LRR_1"/>
    <property type="match status" value="1"/>
</dbReference>
<evidence type="ECO:0000256" key="11">
    <source>
        <dbReference type="ARBA" id="ARBA00022741"/>
    </source>
</evidence>
<keyword evidence="4" id="KW-0723">Serine/threonine-protein kinase</keyword>
<keyword evidence="8 20" id="KW-0812">Transmembrane</keyword>
<evidence type="ECO:0000256" key="10">
    <source>
        <dbReference type="ARBA" id="ARBA00022737"/>
    </source>
</evidence>
<dbReference type="Gene3D" id="3.80.10.10">
    <property type="entry name" value="Ribonuclease Inhibitor"/>
    <property type="match status" value="1"/>
</dbReference>
<dbReference type="FunFam" id="3.80.10.10:FF:000111">
    <property type="entry name" value="LRR receptor-like serine/threonine-protein kinase ERECTA"/>
    <property type="match status" value="1"/>
</dbReference>